<feature type="transmembrane region" description="Helical" evidence="5">
    <location>
        <begin position="378"/>
        <end position="396"/>
    </location>
</feature>
<evidence type="ECO:0000313" key="7">
    <source>
        <dbReference type="Proteomes" id="UP000235649"/>
    </source>
</evidence>
<comment type="caution">
    <text evidence="6">The sequence shown here is derived from an EMBL/GenBank/DDBJ whole genome shotgun (WGS) entry which is preliminary data.</text>
</comment>
<feature type="transmembrane region" description="Helical" evidence="5">
    <location>
        <begin position="352"/>
        <end position="372"/>
    </location>
</feature>
<dbReference type="CDD" id="cd13128">
    <property type="entry name" value="MATE_Wzx_like"/>
    <property type="match status" value="1"/>
</dbReference>
<feature type="transmembrane region" description="Helical" evidence="5">
    <location>
        <begin position="7"/>
        <end position="29"/>
    </location>
</feature>
<gene>
    <name evidence="6" type="ORF">CBP76_02270</name>
</gene>
<accession>A0A2N7AW54</accession>
<dbReference type="GO" id="GO:0016020">
    <property type="term" value="C:membrane"/>
    <property type="evidence" value="ECO:0007669"/>
    <property type="project" value="UniProtKB-SubCell"/>
</dbReference>
<evidence type="ECO:0000256" key="4">
    <source>
        <dbReference type="ARBA" id="ARBA00023136"/>
    </source>
</evidence>
<feature type="transmembrane region" description="Helical" evidence="5">
    <location>
        <begin position="438"/>
        <end position="457"/>
    </location>
</feature>
<evidence type="ECO:0000256" key="5">
    <source>
        <dbReference type="SAM" id="Phobius"/>
    </source>
</evidence>
<evidence type="ECO:0000256" key="3">
    <source>
        <dbReference type="ARBA" id="ARBA00022989"/>
    </source>
</evidence>
<dbReference type="OrthoDB" id="9815702at2"/>
<feature type="transmembrane region" description="Helical" evidence="5">
    <location>
        <begin position="246"/>
        <end position="266"/>
    </location>
</feature>
<feature type="transmembrane region" description="Helical" evidence="5">
    <location>
        <begin position="408"/>
        <end position="426"/>
    </location>
</feature>
<feature type="transmembrane region" description="Helical" evidence="5">
    <location>
        <begin position="110"/>
        <end position="133"/>
    </location>
</feature>
<protein>
    <submittedName>
        <fullName evidence="6">Flippase</fullName>
    </submittedName>
</protein>
<dbReference type="PANTHER" id="PTHR43424:SF1">
    <property type="entry name" value="LOCUS PUTATIVE PROTEIN 1-RELATED"/>
    <property type="match status" value="1"/>
</dbReference>
<feature type="transmembrane region" description="Helical" evidence="5">
    <location>
        <begin position="83"/>
        <end position="104"/>
    </location>
</feature>
<dbReference type="AlphaFoldDB" id="A0A2N7AW54"/>
<sequence>MKIIKNYLYNAFYQIFVLLVPLVTIPYLARVLGPTGVGINSYTNSIMQYFIVFGSIGVDLYGNRQVAFVRNDPKKLTKTFFEIFFMRLITIVLSYLTFAIFLVINDSYQIYYLAQSVSLIAAAFDISWFFMGLEDFFVTVARNILIKLITLISIFIFVKSYHDLNLYILILSMSMLLGNLIMFPSLKKYLVKIDLHELSMKKHIKPSLVLFLPQVATQVYGVLNKTMLGIMVSVEATGYFDQSDKMVKMALAIVTATGTVMLPHVASAFSKGQVEKTKYYLYQSFQFVTAIAIPIMMGLMAVTAKFVTLFFTKSFLPVIPIMLIESVVIMLIAWSNVLGIQYLIPTKQMKTYTISIVIGAVVNILFNIPLILKWGAVGATTSTVLAELAITCYQLFSVRKQIQYKKLFWDLPKYLIAGGLMFETIFELDRVLPGTWKMLIVEIALGIILYVVLLIIFKVKIIDDFKSMINGKGSKEYETYK</sequence>
<dbReference type="EMBL" id="NIPR01000005">
    <property type="protein sequence ID" value="PMD72981.1"/>
    <property type="molecule type" value="Genomic_DNA"/>
</dbReference>
<keyword evidence="4 5" id="KW-0472">Membrane</keyword>
<comment type="subcellular location">
    <subcellularLocation>
        <location evidence="1">Membrane</location>
        <topology evidence="1">Multi-pass membrane protein</topology>
    </subcellularLocation>
</comment>
<dbReference type="InterPro" id="IPR052556">
    <property type="entry name" value="PolySynth_Transporter"/>
</dbReference>
<evidence type="ECO:0000256" key="1">
    <source>
        <dbReference type="ARBA" id="ARBA00004141"/>
    </source>
</evidence>
<dbReference type="PANTHER" id="PTHR43424">
    <property type="entry name" value="LOCUS PUTATIVE PROTEIN 1-RELATED"/>
    <property type="match status" value="1"/>
</dbReference>
<dbReference type="Pfam" id="PF01943">
    <property type="entry name" value="Polysacc_synt"/>
    <property type="match status" value="1"/>
</dbReference>
<dbReference type="RefSeq" id="WP_102195313.1">
    <property type="nucleotide sequence ID" value="NZ_NIPR01000005.1"/>
</dbReference>
<organism evidence="6 7">
    <name type="scientific">Companilactobacillus nuruki</name>
    <dbReference type="NCBI Taxonomy" id="1993540"/>
    <lineage>
        <taxon>Bacteria</taxon>
        <taxon>Bacillati</taxon>
        <taxon>Bacillota</taxon>
        <taxon>Bacilli</taxon>
        <taxon>Lactobacillales</taxon>
        <taxon>Lactobacillaceae</taxon>
        <taxon>Companilactobacillus</taxon>
    </lineage>
</organism>
<feature type="transmembrane region" description="Helical" evidence="5">
    <location>
        <begin position="287"/>
        <end position="312"/>
    </location>
</feature>
<keyword evidence="3 5" id="KW-1133">Transmembrane helix</keyword>
<keyword evidence="7" id="KW-1185">Reference proteome</keyword>
<keyword evidence="2 5" id="KW-0812">Transmembrane</keyword>
<proteinExistence type="predicted"/>
<evidence type="ECO:0000313" key="6">
    <source>
        <dbReference type="EMBL" id="PMD72981.1"/>
    </source>
</evidence>
<dbReference type="InterPro" id="IPR002797">
    <property type="entry name" value="Polysacc_synth"/>
</dbReference>
<dbReference type="Proteomes" id="UP000235649">
    <property type="component" value="Unassembled WGS sequence"/>
</dbReference>
<evidence type="ECO:0000256" key="2">
    <source>
        <dbReference type="ARBA" id="ARBA00022692"/>
    </source>
</evidence>
<feature type="transmembrane region" description="Helical" evidence="5">
    <location>
        <begin position="140"/>
        <end position="158"/>
    </location>
</feature>
<feature type="transmembrane region" description="Helical" evidence="5">
    <location>
        <begin position="164"/>
        <end position="186"/>
    </location>
</feature>
<name>A0A2N7AW54_9LACO</name>
<reference evidence="6 7" key="1">
    <citation type="submission" date="2017-05" db="EMBL/GenBank/DDBJ databases">
        <title>Lactobacillus nurukis nov., sp. nov., isolated from nuruk.</title>
        <authorList>
            <person name="Kim S.-J."/>
        </authorList>
    </citation>
    <scope>NUCLEOTIDE SEQUENCE [LARGE SCALE GENOMIC DNA]</scope>
    <source>
        <strain evidence="6 7">SYF10-1a</strain>
    </source>
</reference>
<feature type="transmembrane region" description="Helical" evidence="5">
    <location>
        <begin position="318"/>
        <end position="340"/>
    </location>
</feature>